<evidence type="ECO:0000256" key="1">
    <source>
        <dbReference type="ARBA" id="ARBA00022737"/>
    </source>
</evidence>
<keyword evidence="1" id="KW-0677">Repeat</keyword>
<dbReference type="PANTHER" id="PTHR46976">
    <property type="entry name" value="PROTEIN ARABIDILLO 1"/>
    <property type="match status" value="1"/>
</dbReference>
<dbReference type="EMBL" id="KK914331">
    <property type="protein sequence ID" value="KDP40397.1"/>
    <property type="molecule type" value="Genomic_DNA"/>
</dbReference>
<organism evidence="2 3">
    <name type="scientific">Jatropha curcas</name>
    <name type="common">Barbados nut</name>
    <dbReference type="NCBI Taxonomy" id="180498"/>
    <lineage>
        <taxon>Eukaryota</taxon>
        <taxon>Viridiplantae</taxon>
        <taxon>Streptophyta</taxon>
        <taxon>Embryophyta</taxon>
        <taxon>Tracheophyta</taxon>
        <taxon>Spermatophyta</taxon>
        <taxon>Magnoliopsida</taxon>
        <taxon>eudicotyledons</taxon>
        <taxon>Gunneridae</taxon>
        <taxon>Pentapetalae</taxon>
        <taxon>rosids</taxon>
        <taxon>fabids</taxon>
        <taxon>Malpighiales</taxon>
        <taxon>Euphorbiaceae</taxon>
        <taxon>Crotonoideae</taxon>
        <taxon>Jatropheae</taxon>
        <taxon>Jatropha</taxon>
    </lineage>
</organism>
<gene>
    <name evidence="2" type="ORF">JCGZ_03876</name>
</gene>
<dbReference type="OrthoDB" id="7537227at2759"/>
<dbReference type="Gene3D" id="1.25.10.10">
    <property type="entry name" value="Leucine-rich Repeat Variant"/>
    <property type="match status" value="1"/>
</dbReference>
<dbReference type="SUPFAM" id="SSF48371">
    <property type="entry name" value="ARM repeat"/>
    <property type="match status" value="1"/>
</dbReference>
<dbReference type="AlphaFoldDB" id="A0A067KW69"/>
<dbReference type="InterPro" id="IPR011989">
    <property type="entry name" value="ARM-like"/>
</dbReference>
<dbReference type="SMART" id="SM00185">
    <property type="entry name" value="ARM"/>
    <property type="match status" value="3"/>
</dbReference>
<dbReference type="PANTHER" id="PTHR46976:SF2">
    <property type="entry name" value="F-BOX DOMAIN-CONTAINING PROTEIN"/>
    <property type="match status" value="1"/>
</dbReference>
<dbReference type="Pfam" id="PF00514">
    <property type="entry name" value="Arm"/>
    <property type="match status" value="1"/>
</dbReference>
<sequence>MEVVFYSRTRSHFAVKLCPHCLNLVNIAQMVERTGFVHCELWSSLRREKTKANNHYKHLEGKKPHALMKKIIYHFSVDSKVAKALAEIGGIYILADLARSMNRLVTEDAAGGLWNHFVGEEHKEHAAGALANLAADDKCSMEVALAGSVHALVMLAKSCKFEGVQEQGLQERAAGALWGLSVSEANSLALVALNLEILASSPFHFNEGGGGRLAFNPGNARCIAEDGGVPALVHLCTPSLSKMAHFMAALALAYMFDGRMDVIVAAGPLTEGASKFMSLEVVKSISLKHVEGFVHLFSDSQTLASVVASSAPNALSQVAEAARIPEAGF</sequence>
<dbReference type="InterPro" id="IPR000225">
    <property type="entry name" value="Armadillo"/>
</dbReference>
<protein>
    <recommendedName>
        <fullName evidence="4">Protein ARABIDILLO 1</fullName>
    </recommendedName>
</protein>
<name>A0A067KW69_JATCU</name>
<accession>A0A067KW69</accession>
<evidence type="ECO:0008006" key="4">
    <source>
        <dbReference type="Google" id="ProtNLM"/>
    </source>
</evidence>
<proteinExistence type="predicted"/>
<evidence type="ECO:0000313" key="3">
    <source>
        <dbReference type="Proteomes" id="UP000027138"/>
    </source>
</evidence>
<dbReference type="STRING" id="180498.A0A067KW69"/>
<dbReference type="Proteomes" id="UP000027138">
    <property type="component" value="Unassembled WGS sequence"/>
</dbReference>
<keyword evidence="3" id="KW-1185">Reference proteome</keyword>
<evidence type="ECO:0000313" key="2">
    <source>
        <dbReference type="EMBL" id="KDP40397.1"/>
    </source>
</evidence>
<reference evidence="2 3" key="1">
    <citation type="journal article" date="2014" name="PLoS ONE">
        <title>Global Analysis of Gene Expression Profiles in Physic Nut (Jatropha curcas L.) Seedlings Exposed to Salt Stress.</title>
        <authorList>
            <person name="Zhang L."/>
            <person name="Zhang C."/>
            <person name="Wu P."/>
            <person name="Chen Y."/>
            <person name="Li M."/>
            <person name="Jiang H."/>
            <person name="Wu G."/>
        </authorList>
    </citation>
    <scope>NUCLEOTIDE SEQUENCE [LARGE SCALE GENOMIC DNA]</scope>
    <source>
        <strain evidence="3">cv. GZQX0401</strain>
        <tissue evidence="2">Young leaves</tissue>
    </source>
</reference>
<dbReference type="InterPro" id="IPR016024">
    <property type="entry name" value="ARM-type_fold"/>
</dbReference>